<protein>
    <recommendedName>
        <fullName evidence="5">Proteinase inhibitor I42 chagasin domain-containing protein</fullName>
    </recommendedName>
</protein>
<evidence type="ECO:0000256" key="2">
    <source>
        <dbReference type="SAM" id="SignalP"/>
    </source>
</evidence>
<gene>
    <name evidence="3" type="ORF">A4R35_12365</name>
</gene>
<dbReference type="EMBL" id="MCIF01000002">
    <property type="protein sequence ID" value="RAQ96331.1"/>
    <property type="molecule type" value="Genomic_DNA"/>
</dbReference>
<evidence type="ECO:0008006" key="5">
    <source>
        <dbReference type="Google" id="ProtNLM"/>
    </source>
</evidence>
<reference evidence="3 4" key="1">
    <citation type="submission" date="2016-08" db="EMBL/GenBank/DDBJ databases">
        <title>Analysis of Carbohydrate Active Enzymes in Thermogemmatispora T81 Reveals Carbohydrate Degradation Ability.</title>
        <authorList>
            <person name="Tomazini A."/>
            <person name="Lal S."/>
            <person name="Stott M."/>
            <person name="Henrissat B."/>
            <person name="Polikarpov I."/>
            <person name="Sparling R."/>
            <person name="Levin D.B."/>
        </authorList>
    </citation>
    <scope>NUCLEOTIDE SEQUENCE [LARGE SCALE GENOMIC DNA]</scope>
    <source>
        <strain evidence="3 4">T81</strain>
    </source>
</reference>
<dbReference type="Proteomes" id="UP000248706">
    <property type="component" value="Unassembled WGS sequence"/>
</dbReference>
<evidence type="ECO:0000313" key="3">
    <source>
        <dbReference type="EMBL" id="RAQ96331.1"/>
    </source>
</evidence>
<feature type="region of interest" description="Disordered" evidence="1">
    <location>
        <begin position="40"/>
        <end position="59"/>
    </location>
</feature>
<sequence length="182" mass="19402">MRRSKVYGIRCRSWWFVIVPALVALLMGLSACGTNASTTGAASQATASPTKSVSTPTATTVKGYGTSHGCPSDAVVNTPLPAQAVLVKSTQNGQTIRVRQGTLVVFELPFGQRWETPAGSQGVLELQQPAGYASQEARACVWRYVAQGSGQSEVVFTARALCQPHQLCPQYILRLSFTVAVQ</sequence>
<evidence type="ECO:0000256" key="1">
    <source>
        <dbReference type="SAM" id="MobiDB-lite"/>
    </source>
</evidence>
<accession>A0A328VHH4</accession>
<dbReference type="PROSITE" id="PS51257">
    <property type="entry name" value="PROKAR_LIPOPROTEIN"/>
    <property type="match status" value="1"/>
</dbReference>
<dbReference type="AlphaFoldDB" id="A0A328VHH4"/>
<organism evidence="3 4">
    <name type="scientific">Thermogemmatispora tikiterensis</name>
    <dbReference type="NCBI Taxonomy" id="1825093"/>
    <lineage>
        <taxon>Bacteria</taxon>
        <taxon>Bacillati</taxon>
        <taxon>Chloroflexota</taxon>
        <taxon>Ktedonobacteria</taxon>
        <taxon>Thermogemmatisporales</taxon>
        <taxon>Thermogemmatisporaceae</taxon>
        <taxon>Thermogemmatispora</taxon>
    </lineage>
</organism>
<feature type="signal peptide" evidence="2">
    <location>
        <begin position="1"/>
        <end position="36"/>
    </location>
</feature>
<name>A0A328VHH4_9CHLR</name>
<dbReference type="OrthoDB" id="164526at2"/>
<feature type="chain" id="PRO_5016393064" description="Proteinase inhibitor I42 chagasin domain-containing protein" evidence="2">
    <location>
        <begin position="37"/>
        <end position="182"/>
    </location>
</feature>
<keyword evidence="2" id="KW-0732">Signal</keyword>
<feature type="compositionally biased region" description="Polar residues" evidence="1">
    <location>
        <begin position="49"/>
        <end position="59"/>
    </location>
</feature>
<proteinExistence type="predicted"/>
<dbReference type="RefSeq" id="WP_112429825.1">
    <property type="nucleotide sequence ID" value="NZ_MCIF01000002.1"/>
</dbReference>
<comment type="caution">
    <text evidence="3">The sequence shown here is derived from an EMBL/GenBank/DDBJ whole genome shotgun (WGS) entry which is preliminary data.</text>
</comment>
<keyword evidence="4" id="KW-1185">Reference proteome</keyword>
<evidence type="ECO:0000313" key="4">
    <source>
        <dbReference type="Proteomes" id="UP000248706"/>
    </source>
</evidence>